<gene>
    <name evidence="3" type="ORF">CYJ27_02325</name>
</gene>
<dbReference type="InterPro" id="IPR002347">
    <property type="entry name" value="SDR_fam"/>
</dbReference>
<dbReference type="GO" id="GO:0008667">
    <property type="term" value="F:2,3-dihydro-2,3-dihydroxybenzoate dehydrogenase activity"/>
    <property type="evidence" value="ECO:0007669"/>
    <property type="project" value="InterPro"/>
</dbReference>
<dbReference type="InterPro" id="IPR003560">
    <property type="entry name" value="DHB_DH"/>
</dbReference>
<dbReference type="InterPro" id="IPR051687">
    <property type="entry name" value="Peroxisomal_Beta-Oxidation"/>
</dbReference>
<dbReference type="EMBL" id="PKGZ01000002">
    <property type="protein sequence ID" value="PKY91533.1"/>
    <property type="molecule type" value="Genomic_DNA"/>
</dbReference>
<proteinExistence type="inferred from homology"/>
<evidence type="ECO:0008006" key="5">
    <source>
        <dbReference type="Google" id="ProtNLM"/>
    </source>
</evidence>
<dbReference type="InterPro" id="IPR036291">
    <property type="entry name" value="NAD(P)-bd_dom_sf"/>
</dbReference>
<comment type="similarity">
    <text evidence="1">Belongs to the short-chain dehydrogenases/reductases (SDR) family.</text>
</comment>
<protein>
    <recommendedName>
        <fullName evidence="5">3-oxoacyl-[acyl-carrier-protein] reductase domain protein</fullName>
    </recommendedName>
</protein>
<keyword evidence="2" id="KW-0560">Oxidoreductase</keyword>
<keyword evidence="4" id="KW-1185">Reference proteome</keyword>
<comment type="caution">
    <text evidence="3">The sequence shown here is derived from an EMBL/GenBank/DDBJ whole genome shotgun (WGS) entry which is preliminary data.</text>
</comment>
<accession>A0A2I1K7B9</accession>
<dbReference type="Gene3D" id="3.40.50.720">
    <property type="entry name" value="NAD(P)-binding Rossmann-like Domain"/>
    <property type="match status" value="1"/>
</dbReference>
<sequence>MDVLINNAGITRDRSFKKMSKKEWDQVIATNLTGTFNYSQACFNNMVENGYGQIVSSSLAGVEGNFGQVNYSASKGGIMAMTKMMAREGAEKGITANCGCTRFC</sequence>
<dbReference type="PRINTS" id="PR01397">
    <property type="entry name" value="DHBDHDRGNASE"/>
</dbReference>
<dbReference type="Proteomes" id="UP000234775">
    <property type="component" value="Unassembled WGS sequence"/>
</dbReference>
<dbReference type="PANTHER" id="PTHR45024">
    <property type="entry name" value="DEHYDROGENASES, SHORT CHAIN"/>
    <property type="match status" value="1"/>
</dbReference>
<organism evidence="3 4">
    <name type="scientific">Aerococcus christensenii</name>
    <dbReference type="NCBI Taxonomy" id="87541"/>
    <lineage>
        <taxon>Bacteria</taxon>
        <taxon>Bacillati</taxon>
        <taxon>Bacillota</taxon>
        <taxon>Bacilli</taxon>
        <taxon>Lactobacillales</taxon>
        <taxon>Aerococcaceae</taxon>
        <taxon>Aerococcus</taxon>
    </lineage>
</organism>
<evidence type="ECO:0000313" key="3">
    <source>
        <dbReference type="EMBL" id="PKY91533.1"/>
    </source>
</evidence>
<dbReference type="InterPro" id="IPR020904">
    <property type="entry name" value="Sc_DH/Rdtase_CS"/>
</dbReference>
<evidence type="ECO:0000256" key="1">
    <source>
        <dbReference type="ARBA" id="ARBA00006484"/>
    </source>
</evidence>
<dbReference type="GO" id="GO:0019290">
    <property type="term" value="P:siderophore biosynthetic process"/>
    <property type="evidence" value="ECO:0007669"/>
    <property type="project" value="InterPro"/>
</dbReference>
<reference evidence="3 4" key="1">
    <citation type="submission" date="2017-12" db="EMBL/GenBank/DDBJ databases">
        <title>Phylogenetic diversity of female urinary microbiome.</title>
        <authorList>
            <person name="Thomas-White K."/>
            <person name="Wolfe A.J."/>
        </authorList>
    </citation>
    <scope>NUCLEOTIDE SEQUENCE [LARGE SCALE GENOMIC DNA]</scope>
    <source>
        <strain evidence="3 4">UMB0844</strain>
    </source>
</reference>
<dbReference type="Pfam" id="PF00106">
    <property type="entry name" value="adh_short"/>
    <property type="match status" value="1"/>
</dbReference>
<dbReference type="AlphaFoldDB" id="A0A2I1K7B9"/>
<dbReference type="PANTHER" id="PTHR45024:SF2">
    <property type="entry name" value="SCP2 DOMAIN-CONTAINING PROTEIN"/>
    <property type="match status" value="1"/>
</dbReference>
<dbReference type="SUPFAM" id="SSF51735">
    <property type="entry name" value="NAD(P)-binding Rossmann-fold domains"/>
    <property type="match status" value="1"/>
</dbReference>
<dbReference type="PROSITE" id="PS00061">
    <property type="entry name" value="ADH_SHORT"/>
    <property type="match status" value="1"/>
</dbReference>
<evidence type="ECO:0000256" key="2">
    <source>
        <dbReference type="ARBA" id="ARBA00023002"/>
    </source>
</evidence>
<name>A0A2I1K7B9_9LACT</name>
<evidence type="ECO:0000313" key="4">
    <source>
        <dbReference type="Proteomes" id="UP000234775"/>
    </source>
</evidence>